<sequence>MDEEGVHNEVGKNSRKEEPNILWAAANFPRATIVLVHVHWPSKWMPFMGGGVLYKFADEKEKERHRGKDTAATIKMLSKYKRLCGTRKVSAYYLTHHDIVVGVVSLEKKLKLRELSSVQDMQEMSTEEVLRRCCQVWVVLTGKHISTSNDHVEHSLNFGYGESSVILASIDEWDQKCRVGTMDLSANFFHDVQDDETLTGKVTEKSSSYEMGTFYEEGEEAAKIWHTPGQALKGLLWEDRIRILSEQRNTLKYLHSRRPNAIIHADLKLTNILLDGDDMSRLGDFRTARMVHVKPLEEETIIRRTNPMATIGYMDPVFFTTGELLTTESDVYAFGVVIMQLLTGLDSLNIAEKVRGAVKMHSVLDKSAGPWPEVDTERLLKLALRCCSLERKQRPGHRMKGRRVEGRAGTAGGGPRGGDEAEEKRRAMEEGYKTWN</sequence>
<dbReference type="PANTHER" id="PTHR45647">
    <property type="entry name" value="OS02G0152300 PROTEIN"/>
    <property type="match status" value="1"/>
</dbReference>
<dbReference type="InterPro" id="IPR000719">
    <property type="entry name" value="Prot_kinase_dom"/>
</dbReference>
<protein>
    <recommendedName>
        <fullName evidence="2">RING-type E3 ubiquitin transferase</fullName>
        <ecNumber evidence="2">2.3.2.27</ecNumber>
    </recommendedName>
</protein>
<dbReference type="InterPro" id="IPR008271">
    <property type="entry name" value="Ser/Thr_kinase_AS"/>
</dbReference>
<evidence type="ECO:0000313" key="7">
    <source>
        <dbReference type="Proteomes" id="UP000275267"/>
    </source>
</evidence>
<evidence type="ECO:0000256" key="1">
    <source>
        <dbReference type="ARBA" id="ARBA00000900"/>
    </source>
</evidence>
<dbReference type="GO" id="GO:0005524">
    <property type="term" value="F:ATP binding"/>
    <property type="evidence" value="ECO:0007669"/>
    <property type="project" value="InterPro"/>
</dbReference>
<dbReference type="Gene3D" id="1.10.510.10">
    <property type="entry name" value="Transferase(Phosphotransferase) domain 1"/>
    <property type="match status" value="1"/>
</dbReference>
<dbReference type="STRING" id="4540.A0A3L6PXD9"/>
<dbReference type="AlphaFoldDB" id="A0A3L6PXD9"/>
<dbReference type="InterPro" id="IPR051348">
    <property type="entry name" value="U-box_ubiquitin_ligases"/>
</dbReference>
<dbReference type="PROSITE" id="PS00108">
    <property type="entry name" value="PROTEIN_KINASE_ST"/>
    <property type="match status" value="1"/>
</dbReference>
<dbReference type="PANTHER" id="PTHR45647:SF18">
    <property type="entry name" value="U-BOX DOMAIN-CONTAINING PROTEIN 33"/>
    <property type="match status" value="1"/>
</dbReference>
<dbReference type="Proteomes" id="UP000275267">
    <property type="component" value="Unassembled WGS sequence"/>
</dbReference>
<dbReference type="EMBL" id="PQIB02000015">
    <property type="protein sequence ID" value="RLM65346.1"/>
    <property type="molecule type" value="Genomic_DNA"/>
</dbReference>
<name>A0A3L6PXD9_PANMI</name>
<evidence type="ECO:0000256" key="4">
    <source>
        <dbReference type="SAM" id="MobiDB-lite"/>
    </source>
</evidence>
<dbReference type="GO" id="GO:0004672">
    <property type="term" value="F:protein kinase activity"/>
    <property type="evidence" value="ECO:0007669"/>
    <property type="project" value="InterPro"/>
</dbReference>
<dbReference type="GO" id="GO:0061630">
    <property type="term" value="F:ubiquitin protein ligase activity"/>
    <property type="evidence" value="ECO:0007669"/>
    <property type="project" value="UniProtKB-EC"/>
</dbReference>
<evidence type="ECO:0000313" key="6">
    <source>
        <dbReference type="EMBL" id="RLM65346.1"/>
    </source>
</evidence>
<accession>A0A3L6PXD9</accession>
<keyword evidence="7" id="KW-1185">Reference proteome</keyword>
<dbReference type="OrthoDB" id="4062651at2759"/>
<gene>
    <name evidence="6" type="ORF">C2845_PM16G03860</name>
</gene>
<dbReference type="SUPFAM" id="SSF56112">
    <property type="entry name" value="Protein kinase-like (PK-like)"/>
    <property type="match status" value="1"/>
</dbReference>
<dbReference type="EC" id="2.3.2.27" evidence="2"/>
<comment type="caution">
    <text evidence="6">The sequence shown here is derived from an EMBL/GenBank/DDBJ whole genome shotgun (WGS) entry which is preliminary data.</text>
</comment>
<evidence type="ECO:0000259" key="5">
    <source>
        <dbReference type="PROSITE" id="PS50011"/>
    </source>
</evidence>
<evidence type="ECO:0000256" key="3">
    <source>
        <dbReference type="ARBA" id="ARBA00022786"/>
    </source>
</evidence>
<dbReference type="Pfam" id="PF00069">
    <property type="entry name" value="Pkinase"/>
    <property type="match status" value="1"/>
</dbReference>
<dbReference type="InterPro" id="IPR011009">
    <property type="entry name" value="Kinase-like_dom_sf"/>
</dbReference>
<reference evidence="7" key="1">
    <citation type="journal article" date="2019" name="Nat. Commun.">
        <title>The genome of broomcorn millet.</title>
        <authorList>
            <person name="Zou C."/>
            <person name="Miki D."/>
            <person name="Li D."/>
            <person name="Tang Q."/>
            <person name="Xiao L."/>
            <person name="Rajput S."/>
            <person name="Deng P."/>
            <person name="Jia W."/>
            <person name="Huang R."/>
            <person name="Zhang M."/>
            <person name="Sun Y."/>
            <person name="Hu J."/>
            <person name="Fu X."/>
            <person name="Schnable P.S."/>
            <person name="Li F."/>
            <person name="Zhang H."/>
            <person name="Feng B."/>
            <person name="Zhu X."/>
            <person name="Liu R."/>
            <person name="Schnable J.C."/>
            <person name="Zhu J.-K."/>
            <person name="Zhang H."/>
        </authorList>
    </citation>
    <scope>NUCLEOTIDE SEQUENCE [LARGE SCALE GENOMIC DNA]</scope>
</reference>
<proteinExistence type="predicted"/>
<keyword evidence="3" id="KW-0833">Ubl conjugation pathway</keyword>
<feature type="region of interest" description="Disordered" evidence="4">
    <location>
        <begin position="393"/>
        <end position="436"/>
    </location>
</feature>
<organism evidence="6 7">
    <name type="scientific">Panicum miliaceum</name>
    <name type="common">Proso millet</name>
    <name type="synonym">Broomcorn millet</name>
    <dbReference type="NCBI Taxonomy" id="4540"/>
    <lineage>
        <taxon>Eukaryota</taxon>
        <taxon>Viridiplantae</taxon>
        <taxon>Streptophyta</taxon>
        <taxon>Embryophyta</taxon>
        <taxon>Tracheophyta</taxon>
        <taxon>Spermatophyta</taxon>
        <taxon>Magnoliopsida</taxon>
        <taxon>Liliopsida</taxon>
        <taxon>Poales</taxon>
        <taxon>Poaceae</taxon>
        <taxon>PACMAD clade</taxon>
        <taxon>Panicoideae</taxon>
        <taxon>Panicodae</taxon>
        <taxon>Paniceae</taxon>
        <taxon>Panicinae</taxon>
        <taxon>Panicum</taxon>
        <taxon>Panicum sect. Panicum</taxon>
    </lineage>
</organism>
<feature type="compositionally biased region" description="Basic and acidic residues" evidence="4">
    <location>
        <begin position="417"/>
        <end position="436"/>
    </location>
</feature>
<comment type="catalytic activity">
    <reaction evidence="1">
        <text>S-ubiquitinyl-[E2 ubiquitin-conjugating enzyme]-L-cysteine + [acceptor protein]-L-lysine = [E2 ubiquitin-conjugating enzyme]-L-cysteine + N(6)-ubiquitinyl-[acceptor protein]-L-lysine.</text>
        <dbReference type="EC" id="2.3.2.27"/>
    </reaction>
</comment>
<feature type="domain" description="Protein kinase" evidence="5">
    <location>
        <begin position="42"/>
        <end position="408"/>
    </location>
</feature>
<evidence type="ECO:0000256" key="2">
    <source>
        <dbReference type="ARBA" id="ARBA00012483"/>
    </source>
</evidence>
<dbReference type="PROSITE" id="PS50011">
    <property type="entry name" value="PROTEIN_KINASE_DOM"/>
    <property type="match status" value="1"/>
</dbReference>